<dbReference type="Pfam" id="PF00440">
    <property type="entry name" value="TetR_N"/>
    <property type="match status" value="1"/>
</dbReference>
<comment type="caution">
    <text evidence="7">The sequence shown here is derived from an EMBL/GenBank/DDBJ whole genome shotgun (WGS) entry which is preliminary data.</text>
</comment>
<reference evidence="7" key="1">
    <citation type="submission" date="2020-10" db="EMBL/GenBank/DDBJ databases">
        <title>Sequencing the genomes of 1000 actinobacteria strains.</title>
        <authorList>
            <person name="Klenk H.-P."/>
        </authorList>
    </citation>
    <scope>NUCLEOTIDE SEQUENCE</scope>
    <source>
        <strain evidence="7">DSM 45354</strain>
    </source>
</reference>
<accession>A0A927MVQ2</accession>
<dbReference type="PANTHER" id="PTHR30055">
    <property type="entry name" value="HTH-TYPE TRANSCRIPTIONAL REGULATOR RUTR"/>
    <property type="match status" value="1"/>
</dbReference>
<keyword evidence="8" id="KW-1185">Reference proteome</keyword>
<dbReference type="SUPFAM" id="SSF48498">
    <property type="entry name" value="Tetracyclin repressor-like, C-terminal domain"/>
    <property type="match status" value="1"/>
</dbReference>
<sequence>MTKPAEPDHRRRQVATALLAVVAKEGVEGASLSRVAAAAGTSVGLIQRYFQTKDQLLHFAFRHLWERTVERVRSVEPSDSVRTTLVRMLATFLPVDEERVFESRMWLAYIARAAVDPALARGHAEGMKEIRERCAEALRFAQSTGEAPARLDPDREALMLAAFLDGLVVDMVGDPDALPPATGVRALESYVDRLFADTGAGAP</sequence>
<proteinExistence type="predicted"/>
<evidence type="ECO:0000259" key="6">
    <source>
        <dbReference type="PROSITE" id="PS50977"/>
    </source>
</evidence>
<organism evidence="7 8">
    <name type="scientific">Actinopolymorpha pittospori</name>
    <dbReference type="NCBI Taxonomy" id="648752"/>
    <lineage>
        <taxon>Bacteria</taxon>
        <taxon>Bacillati</taxon>
        <taxon>Actinomycetota</taxon>
        <taxon>Actinomycetes</taxon>
        <taxon>Propionibacteriales</taxon>
        <taxon>Actinopolymorphaceae</taxon>
        <taxon>Actinopolymorpha</taxon>
    </lineage>
</organism>
<feature type="DNA-binding region" description="H-T-H motif" evidence="5">
    <location>
        <begin position="31"/>
        <end position="50"/>
    </location>
</feature>
<evidence type="ECO:0000256" key="4">
    <source>
        <dbReference type="ARBA" id="ARBA00023163"/>
    </source>
</evidence>
<dbReference type="GO" id="GO:0003700">
    <property type="term" value="F:DNA-binding transcription factor activity"/>
    <property type="evidence" value="ECO:0007669"/>
    <property type="project" value="TreeGrafter"/>
</dbReference>
<dbReference type="EMBL" id="JADBEM010000001">
    <property type="protein sequence ID" value="MBE1607775.1"/>
    <property type="molecule type" value="Genomic_DNA"/>
</dbReference>
<dbReference type="Gene3D" id="1.10.357.10">
    <property type="entry name" value="Tetracycline Repressor, domain 2"/>
    <property type="match status" value="1"/>
</dbReference>
<dbReference type="Pfam" id="PF13977">
    <property type="entry name" value="TetR_C_6"/>
    <property type="match status" value="1"/>
</dbReference>
<dbReference type="InterPro" id="IPR009057">
    <property type="entry name" value="Homeodomain-like_sf"/>
</dbReference>
<feature type="domain" description="HTH tetR-type" evidence="6">
    <location>
        <begin position="8"/>
        <end position="68"/>
    </location>
</feature>
<dbReference type="InterPro" id="IPR050109">
    <property type="entry name" value="HTH-type_TetR-like_transc_reg"/>
</dbReference>
<dbReference type="PROSITE" id="PS50977">
    <property type="entry name" value="HTH_TETR_2"/>
    <property type="match status" value="1"/>
</dbReference>
<evidence type="ECO:0000313" key="8">
    <source>
        <dbReference type="Proteomes" id="UP000638648"/>
    </source>
</evidence>
<gene>
    <name evidence="7" type="ORF">HEB94_004623</name>
</gene>
<keyword evidence="1" id="KW-0678">Repressor</keyword>
<evidence type="ECO:0000256" key="5">
    <source>
        <dbReference type="PROSITE-ProRule" id="PRU00335"/>
    </source>
</evidence>
<keyword evidence="2" id="KW-0805">Transcription regulation</keyword>
<dbReference type="SUPFAM" id="SSF46689">
    <property type="entry name" value="Homeodomain-like"/>
    <property type="match status" value="1"/>
</dbReference>
<evidence type="ECO:0000313" key="7">
    <source>
        <dbReference type="EMBL" id="MBE1607775.1"/>
    </source>
</evidence>
<dbReference type="InterPro" id="IPR036271">
    <property type="entry name" value="Tet_transcr_reg_TetR-rel_C_sf"/>
</dbReference>
<dbReference type="AlphaFoldDB" id="A0A927MVQ2"/>
<dbReference type="Proteomes" id="UP000638648">
    <property type="component" value="Unassembled WGS sequence"/>
</dbReference>
<dbReference type="PANTHER" id="PTHR30055:SF234">
    <property type="entry name" value="HTH-TYPE TRANSCRIPTIONAL REGULATOR BETI"/>
    <property type="match status" value="1"/>
</dbReference>
<keyword evidence="3 5" id="KW-0238">DNA-binding</keyword>
<evidence type="ECO:0000256" key="1">
    <source>
        <dbReference type="ARBA" id="ARBA00022491"/>
    </source>
</evidence>
<protein>
    <submittedName>
        <fullName evidence="7">AcrR family transcriptional regulator</fullName>
    </submittedName>
</protein>
<dbReference type="InterPro" id="IPR001647">
    <property type="entry name" value="HTH_TetR"/>
</dbReference>
<dbReference type="RefSeq" id="WP_192751669.1">
    <property type="nucleotide sequence ID" value="NZ_BAABJL010000040.1"/>
</dbReference>
<dbReference type="InterPro" id="IPR039538">
    <property type="entry name" value="BetI_C"/>
</dbReference>
<keyword evidence="4" id="KW-0804">Transcription</keyword>
<dbReference type="GO" id="GO:0000976">
    <property type="term" value="F:transcription cis-regulatory region binding"/>
    <property type="evidence" value="ECO:0007669"/>
    <property type="project" value="TreeGrafter"/>
</dbReference>
<evidence type="ECO:0000256" key="3">
    <source>
        <dbReference type="ARBA" id="ARBA00023125"/>
    </source>
</evidence>
<evidence type="ECO:0000256" key="2">
    <source>
        <dbReference type="ARBA" id="ARBA00023015"/>
    </source>
</evidence>
<name>A0A927MVQ2_9ACTN</name>